<feature type="region of interest" description="Disordered" evidence="1">
    <location>
        <begin position="1"/>
        <end position="42"/>
    </location>
</feature>
<dbReference type="Proteomes" id="UP000625711">
    <property type="component" value="Unassembled WGS sequence"/>
</dbReference>
<comment type="caution">
    <text evidence="2">The sequence shown here is derived from an EMBL/GenBank/DDBJ whole genome shotgun (WGS) entry which is preliminary data.</text>
</comment>
<keyword evidence="3" id="KW-1185">Reference proteome</keyword>
<evidence type="ECO:0000313" key="3">
    <source>
        <dbReference type="Proteomes" id="UP000625711"/>
    </source>
</evidence>
<organism evidence="2 3">
    <name type="scientific">Rhynchophorus ferrugineus</name>
    <name type="common">Red palm weevil</name>
    <name type="synonym">Curculio ferrugineus</name>
    <dbReference type="NCBI Taxonomy" id="354439"/>
    <lineage>
        <taxon>Eukaryota</taxon>
        <taxon>Metazoa</taxon>
        <taxon>Ecdysozoa</taxon>
        <taxon>Arthropoda</taxon>
        <taxon>Hexapoda</taxon>
        <taxon>Insecta</taxon>
        <taxon>Pterygota</taxon>
        <taxon>Neoptera</taxon>
        <taxon>Endopterygota</taxon>
        <taxon>Coleoptera</taxon>
        <taxon>Polyphaga</taxon>
        <taxon>Cucujiformia</taxon>
        <taxon>Curculionidae</taxon>
        <taxon>Dryophthorinae</taxon>
        <taxon>Rhynchophorus</taxon>
    </lineage>
</organism>
<sequence>MDETGHFEGDAEPALNKIGPKHTEKKQVPAGERESRLLAPPGGGFNKISSVFSHSIQSANRRSFIQAAQSKEVQKCVSEAPFCDFSLAFCTMSTFSLHLPSRSNKRGIFTYSSKACPPTPAVFLRAECPNHTRPPPTFSTEHPELNKVSWVFGDISFARGTFSFVFMFGPVYLAPFVAPSSAIAIALPCSLPEKVVSFYERFI</sequence>
<dbReference type="EMBL" id="JAACXV010010971">
    <property type="protein sequence ID" value="KAF7275247.1"/>
    <property type="molecule type" value="Genomic_DNA"/>
</dbReference>
<evidence type="ECO:0000313" key="2">
    <source>
        <dbReference type="EMBL" id="KAF7275247.1"/>
    </source>
</evidence>
<name>A0A834IJI8_RHYFE</name>
<gene>
    <name evidence="2" type="ORF">GWI33_012044</name>
</gene>
<reference evidence="2" key="1">
    <citation type="submission" date="2020-08" db="EMBL/GenBank/DDBJ databases">
        <title>Genome sequencing and assembly of the red palm weevil Rhynchophorus ferrugineus.</title>
        <authorList>
            <person name="Dias G.B."/>
            <person name="Bergman C.M."/>
            <person name="Manee M."/>
        </authorList>
    </citation>
    <scope>NUCLEOTIDE SEQUENCE</scope>
    <source>
        <strain evidence="2">AA-2017</strain>
        <tissue evidence="2">Whole larva</tissue>
    </source>
</reference>
<accession>A0A834IJI8</accession>
<dbReference type="AlphaFoldDB" id="A0A834IJI8"/>
<feature type="compositionally biased region" description="Basic and acidic residues" evidence="1">
    <location>
        <begin position="21"/>
        <end position="36"/>
    </location>
</feature>
<protein>
    <submittedName>
        <fullName evidence="2">Uncharacterized protein</fullName>
    </submittedName>
</protein>
<evidence type="ECO:0000256" key="1">
    <source>
        <dbReference type="SAM" id="MobiDB-lite"/>
    </source>
</evidence>
<proteinExistence type="predicted"/>